<comment type="caution">
    <text evidence="8">The sequence shown here is derived from an EMBL/GenBank/DDBJ whole genome shotgun (WGS) entry which is preliminary data.</text>
</comment>
<dbReference type="InterPro" id="IPR013162">
    <property type="entry name" value="CD80_C2-set"/>
</dbReference>
<dbReference type="EMBL" id="VCGU01000458">
    <property type="protein sequence ID" value="TRY62633.1"/>
    <property type="molecule type" value="Genomic_DNA"/>
</dbReference>
<keyword evidence="5" id="KW-0472">Membrane</keyword>
<feature type="signal peptide" evidence="6">
    <location>
        <begin position="1"/>
        <end position="19"/>
    </location>
</feature>
<dbReference type="AlphaFoldDB" id="A0A553NB17"/>
<dbReference type="InterPro" id="IPR027397">
    <property type="entry name" value="Catenin-bd_sf"/>
</dbReference>
<dbReference type="GO" id="GO:0009887">
    <property type="term" value="P:animal organ morphogenesis"/>
    <property type="evidence" value="ECO:0007669"/>
    <property type="project" value="UniProtKB-ARBA"/>
</dbReference>
<feature type="chain" id="PRO_5021898597" description="Ig-like domain-containing protein" evidence="6">
    <location>
        <begin position="20"/>
        <end position="433"/>
    </location>
</feature>
<evidence type="ECO:0000313" key="9">
    <source>
        <dbReference type="Proteomes" id="UP000318571"/>
    </source>
</evidence>
<dbReference type="GO" id="GO:0005509">
    <property type="term" value="F:calcium ion binding"/>
    <property type="evidence" value="ECO:0007669"/>
    <property type="project" value="InterPro"/>
</dbReference>
<protein>
    <recommendedName>
        <fullName evidence="7">Ig-like domain-containing protein</fullName>
    </recommendedName>
</protein>
<accession>A0A553NB17</accession>
<feature type="domain" description="Ig-like" evidence="7">
    <location>
        <begin position="141"/>
        <end position="240"/>
    </location>
</feature>
<dbReference type="InterPro" id="IPR007110">
    <property type="entry name" value="Ig-like_dom"/>
</dbReference>
<evidence type="ECO:0000259" key="7">
    <source>
        <dbReference type="PROSITE" id="PS50835"/>
    </source>
</evidence>
<gene>
    <name evidence="8" type="ORF">TCAL_16651</name>
</gene>
<dbReference type="GO" id="GO:0007156">
    <property type="term" value="P:homophilic cell adhesion via plasma membrane adhesion molecules"/>
    <property type="evidence" value="ECO:0007669"/>
    <property type="project" value="InterPro"/>
</dbReference>
<evidence type="ECO:0000313" key="8">
    <source>
        <dbReference type="EMBL" id="TRY62633.1"/>
    </source>
</evidence>
<evidence type="ECO:0000256" key="4">
    <source>
        <dbReference type="RuleBase" id="RU004357"/>
    </source>
</evidence>
<evidence type="ECO:0000256" key="3">
    <source>
        <dbReference type="ARBA" id="ARBA00023157"/>
    </source>
</evidence>
<dbReference type="PROSITE" id="PS50835">
    <property type="entry name" value="IG_LIKE"/>
    <property type="match status" value="1"/>
</dbReference>
<dbReference type="InterPro" id="IPR013783">
    <property type="entry name" value="Ig-like_fold"/>
</dbReference>
<proteinExistence type="predicted"/>
<evidence type="ECO:0000256" key="1">
    <source>
        <dbReference type="ARBA" id="ARBA00022692"/>
    </source>
</evidence>
<keyword evidence="3" id="KW-1015">Disulfide bond</keyword>
<keyword evidence="1 5" id="KW-0812">Transmembrane</keyword>
<dbReference type="Gene3D" id="4.10.900.10">
    <property type="entry name" value="TCF3-CBD (Catenin binding domain)"/>
    <property type="match status" value="1"/>
</dbReference>
<keyword evidence="9" id="KW-1185">Reference proteome</keyword>
<comment type="function">
    <text evidence="4">Cadherins are calcium-dependent cell adhesion proteins.</text>
</comment>
<dbReference type="SUPFAM" id="SSF48726">
    <property type="entry name" value="Immunoglobulin"/>
    <property type="match status" value="1"/>
</dbReference>
<dbReference type="Pfam" id="PF08205">
    <property type="entry name" value="C2-set_2"/>
    <property type="match status" value="1"/>
</dbReference>
<evidence type="ECO:0000256" key="5">
    <source>
        <dbReference type="SAM" id="Phobius"/>
    </source>
</evidence>
<keyword evidence="6" id="KW-0732">Signal</keyword>
<keyword evidence="2 5" id="KW-1133">Transmembrane helix</keyword>
<sequence length="433" mass="49222">MGKFLLLLILGNCILGSISLTTTVGIFDDKGNPQNIDVDSSVFLANVKPLKFFSKGDENWNMCTWTIPFLSNEACVFVELDTAATHCPAPMTIYEENGRCILDTGGLDDEQIDGQWASEIRSTATNASDWGPFKVKPIIEPNLSLNFESGSPNFEVDQMLEITCTARTGQPKPQLQWFLDYQNVSNNAPPQDDSNCDDSTQCLVSRTYSIMGSTQLDGSVLRCTAQQTDFLMETVETNVDTPFQLGPDNRNGLDTWVIVTIVLGCLLVLLLIILLILALCFGWCCFGWENDFVEPYEEKDNLGYCQEEQEPSMRLRYAQTEEVKFQKTHDVYPFYQPVPLPLMRNDWNDAALDELRNYRYEGQGHRRGSAADSLSSLETLPHYDNIDFEKYFRPLGPRFEKLANLYDRRKSVWPEYDSDWSHISDIPFEESVI</sequence>
<feature type="transmembrane region" description="Helical" evidence="5">
    <location>
        <begin position="256"/>
        <end position="286"/>
    </location>
</feature>
<dbReference type="Pfam" id="PF01049">
    <property type="entry name" value="CADH_Y-type_LIR"/>
    <property type="match status" value="1"/>
</dbReference>
<reference evidence="8 9" key="1">
    <citation type="journal article" date="2018" name="Nat. Ecol. Evol.">
        <title>Genomic signatures of mitonuclear coevolution across populations of Tigriopus californicus.</title>
        <authorList>
            <person name="Barreto F.S."/>
            <person name="Watson E.T."/>
            <person name="Lima T.G."/>
            <person name="Willett C.S."/>
            <person name="Edmands S."/>
            <person name="Li W."/>
            <person name="Burton R.S."/>
        </authorList>
    </citation>
    <scope>NUCLEOTIDE SEQUENCE [LARGE SCALE GENOMIC DNA]</scope>
    <source>
        <strain evidence="8 9">San Diego</strain>
    </source>
</reference>
<dbReference type="InterPro" id="IPR036179">
    <property type="entry name" value="Ig-like_dom_sf"/>
</dbReference>
<evidence type="ECO:0000256" key="6">
    <source>
        <dbReference type="SAM" id="SignalP"/>
    </source>
</evidence>
<name>A0A553NB17_TIGCA</name>
<dbReference type="Gene3D" id="2.60.40.10">
    <property type="entry name" value="Immunoglobulins"/>
    <property type="match status" value="1"/>
</dbReference>
<evidence type="ECO:0000256" key="2">
    <source>
        <dbReference type="ARBA" id="ARBA00022989"/>
    </source>
</evidence>
<organism evidence="8 9">
    <name type="scientific">Tigriopus californicus</name>
    <name type="common">Marine copepod</name>
    <dbReference type="NCBI Taxonomy" id="6832"/>
    <lineage>
        <taxon>Eukaryota</taxon>
        <taxon>Metazoa</taxon>
        <taxon>Ecdysozoa</taxon>
        <taxon>Arthropoda</taxon>
        <taxon>Crustacea</taxon>
        <taxon>Multicrustacea</taxon>
        <taxon>Hexanauplia</taxon>
        <taxon>Copepoda</taxon>
        <taxon>Harpacticoida</taxon>
        <taxon>Harpacticidae</taxon>
        <taxon>Tigriopus</taxon>
    </lineage>
</organism>
<dbReference type="STRING" id="6832.A0A553NB17"/>
<dbReference type="Proteomes" id="UP000318571">
    <property type="component" value="Chromosome 10"/>
</dbReference>
<dbReference type="InterPro" id="IPR000233">
    <property type="entry name" value="Cadherin_Y-type_LIR"/>
</dbReference>